<dbReference type="AlphaFoldDB" id="A0A7S3MGE2"/>
<proteinExistence type="predicted"/>
<dbReference type="EMBL" id="HBIC01053479">
    <property type="protein sequence ID" value="CAE0298605.1"/>
    <property type="molecule type" value="Transcribed_RNA"/>
</dbReference>
<reference evidence="3" key="1">
    <citation type="submission" date="2021-01" db="EMBL/GenBank/DDBJ databases">
        <authorList>
            <person name="Corre E."/>
            <person name="Pelletier E."/>
            <person name="Niang G."/>
            <person name="Scheremetjew M."/>
            <person name="Finn R."/>
            <person name="Kale V."/>
            <person name="Holt S."/>
            <person name="Cochrane G."/>
            <person name="Meng A."/>
            <person name="Brown T."/>
            <person name="Cohen L."/>
        </authorList>
    </citation>
    <scope>NUCLEOTIDE SEQUENCE</scope>
    <source>
        <strain evidence="3">CCAP 955/1</strain>
    </source>
</reference>
<evidence type="ECO:0000259" key="2">
    <source>
        <dbReference type="SMART" id="SM01332"/>
    </source>
</evidence>
<dbReference type="Pfam" id="PF02984">
    <property type="entry name" value="Cyclin_C"/>
    <property type="match status" value="1"/>
</dbReference>
<evidence type="ECO:0000256" key="1">
    <source>
        <dbReference type="SAM" id="MobiDB-lite"/>
    </source>
</evidence>
<dbReference type="InterPro" id="IPR036915">
    <property type="entry name" value="Cyclin-like_sf"/>
</dbReference>
<dbReference type="SUPFAM" id="SSF47954">
    <property type="entry name" value="Cyclin-like"/>
    <property type="match status" value="1"/>
</dbReference>
<dbReference type="InterPro" id="IPR004367">
    <property type="entry name" value="Cyclin_C-dom"/>
</dbReference>
<organism evidence="3">
    <name type="scientific">Spumella elongata</name>
    <dbReference type="NCBI Taxonomy" id="89044"/>
    <lineage>
        <taxon>Eukaryota</taxon>
        <taxon>Sar</taxon>
        <taxon>Stramenopiles</taxon>
        <taxon>Ochrophyta</taxon>
        <taxon>Chrysophyceae</taxon>
        <taxon>Chromulinales</taxon>
        <taxon>Chromulinaceae</taxon>
        <taxon>Spumella</taxon>
    </lineage>
</organism>
<protein>
    <recommendedName>
        <fullName evidence="2">Cyclin C-terminal domain-containing protein</fullName>
    </recommendedName>
</protein>
<sequence>MHVIHYEVHVPTGYHFLSRYLDLLHASDVTRQLAFYYAERNLQETTSLALPPSAFAAVCVYAALVQRDLHSEVMCSDLPTPDVEMEIDALLDKLRDHRMELATAAAAIKKETKTEGGEGGEDDSMDVERIPDGSQIEDYMDEKQKKISFLYDIPHWIEIDASVEIDDLEEMEKAKAKEQEDKIKLESEGEQEGEEKINGEKVSEEEDLSEFTPKTVTYEEVILQHYEARRERYAATTSRGAPTTYTAPCPRTARPVNVTLWGLSLTTRLHLPRTKENFPLHPSYASSVTYGDCYRAQCEATACSSNSSSSGSNIAAFVDSDPPPLNSNFSRISRILAQLPPQPPTEAPQDVSDATIAAGVAKLLQELPANIDMNMLQYYAKLAIEHVGKEAVSPNRRHLNAARRKHSLASEAVPNLPLPFFTAQDPMVYMMLLGPTLHSTGTTFYTTNSGTAGLKLLCPNHFPIHTIEPVGGDDARTKDMKSISSGSSLVNVSKAETSNNVGSILAVSLNAANDGTIQSVAVRRSARHAGGRRYT</sequence>
<evidence type="ECO:0000313" key="3">
    <source>
        <dbReference type="EMBL" id="CAE0298605.1"/>
    </source>
</evidence>
<dbReference type="Gene3D" id="1.10.472.10">
    <property type="entry name" value="Cyclin-like"/>
    <property type="match status" value="1"/>
</dbReference>
<dbReference type="SMART" id="SM01332">
    <property type="entry name" value="Cyclin_C"/>
    <property type="match status" value="1"/>
</dbReference>
<dbReference type="CDD" id="cd20537">
    <property type="entry name" value="CYCLIN_CCNO-like_rpt2"/>
    <property type="match status" value="1"/>
</dbReference>
<feature type="domain" description="Cyclin C-terminal" evidence="2">
    <location>
        <begin position="11"/>
        <end position="133"/>
    </location>
</feature>
<accession>A0A7S3MGE2</accession>
<feature type="compositionally biased region" description="Basic and acidic residues" evidence="1">
    <location>
        <begin position="178"/>
        <end position="187"/>
    </location>
</feature>
<gene>
    <name evidence="3" type="ORF">SELO1098_LOCUS27459</name>
</gene>
<name>A0A7S3MGE2_9STRA</name>
<feature type="region of interest" description="Disordered" evidence="1">
    <location>
        <begin position="178"/>
        <end position="211"/>
    </location>
</feature>